<gene>
    <name evidence="1" type="ORF">V8G54_022210</name>
</gene>
<proteinExistence type="predicted"/>
<protein>
    <submittedName>
        <fullName evidence="1">Uncharacterized protein</fullName>
    </submittedName>
</protein>
<keyword evidence="2" id="KW-1185">Reference proteome</keyword>
<dbReference type="Proteomes" id="UP001374535">
    <property type="component" value="Chromosome 6"/>
</dbReference>
<reference evidence="1 2" key="1">
    <citation type="journal article" date="2023" name="Life. Sci Alliance">
        <title>Evolutionary insights into 3D genome organization and epigenetic landscape of Vigna mungo.</title>
        <authorList>
            <person name="Junaid A."/>
            <person name="Singh B."/>
            <person name="Bhatia S."/>
        </authorList>
    </citation>
    <scope>NUCLEOTIDE SEQUENCE [LARGE SCALE GENOMIC DNA]</scope>
    <source>
        <strain evidence="1">Urdbean</strain>
    </source>
</reference>
<dbReference type="EMBL" id="CP144695">
    <property type="protein sequence ID" value="WVZ08864.1"/>
    <property type="molecule type" value="Genomic_DNA"/>
</dbReference>
<evidence type="ECO:0000313" key="2">
    <source>
        <dbReference type="Proteomes" id="UP001374535"/>
    </source>
</evidence>
<organism evidence="1 2">
    <name type="scientific">Vigna mungo</name>
    <name type="common">Black gram</name>
    <name type="synonym">Phaseolus mungo</name>
    <dbReference type="NCBI Taxonomy" id="3915"/>
    <lineage>
        <taxon>Eukaryota</taxon>
        <taxon>Viridiplantae</taxon>
        <taxon>Streptophyta</taxon>
        <taxon>Embryophyta</taxon>
        <taxon>Tracheophyta</taxon>
        <taxon>Spermatophyta</taxon>
        <taxon>Magnoliopsida</taxon>
        <taxon>eudicotyledons</taxon>
        <taxon>Gunneridae</taxon>
        <taxon>Pentapetalae</taxon>
        <taxon>rosids</taxon>
        <taxon>fabids</taxon>
        <taxon>Fabales</taxon>
        <taxon>Fabaceae</taxon>
        <taxon>Papilionoideae</taxon>
        <taxon>50 kb inversion clade</taxon>
        <taxon>NPAAA clade</taxon>
        <taxon>indigoferoid/millettioid clade</taxon>
        <taxon>Phaseoleae</taxon>
        <taxon>Vigna</taxon>
    </lineage>
</organism>
<accession>A0AAQ3NES1</accession>
<name>A0AAQ3NES1_VIGMU</name>
<evidence type="ECO:0000313" key="1">
    <source>
        <dbReference type="EMBL" id="WVZ08864.1"/>
    </source>
</evidence>
<sequence length="108" mass="12339">MTNKYGVINNDKQLINNWIILKDKTSILFFTENWIIQLKSSSVAHFFSFLQWCSSPPSSHFYSFICWIHMVVLLTPSLSGSPGIGKPCSPIFAFKSSSYFLRMCDLCS</sequence>
<dbReference type="AlphaFoldDB" id="A0AAQ3NES1"/>